<keyword evidence="2" id="KW-0812">Transmembrane</keyword>
<sequence>MNQPAAPDDERGPRPAQGGDPDDLDAVETVEQLVRRQLSTALGGGRGVLESAVPTVAFTIGWISTRDLRLSLTISIGLTVVLLLVRLVQRSTPQFAITALMGIAIAALFASRSGEARDVFLPGILYNSAYAVVLVTSVLIGWPLVGLIIGSITGDLTQWRRDKGLVSLCSTLTWILAVPCILRVVIQYPLWATDQVVALGIVRIGLGWPVQVATFAAMAWVLSRDKTPLQRRRDTPPAP</sequence>
<gene>
    <name evidence="3" type="ORF">GCM10009821_00520</name>
</gene>
<evidence type="ECO:0000256" key="2">
    <source>
        <dbReference type="SAM" id="Phobius"/>
    </source>
</evidence>
<feature type="transmembrane region" description="Helical" evidence="2">
    <location>
        <begin position="95"/>
        <end position="111"/>
    </location>
</feature>
<feature type="transmembrane region" description="Helical" evidence="2">
    <location>
        <begin position="206"/>
        <end position="223"/>
    </location>
</feature>
<dbReference type="InterPro" id="IPR016566">
    <property type="entry name" value="UCP010219"/>
</dbReference>
<dbReference type="Pfam" id="PF11361">
    <property type="entry name" value="DUF3159"/>
    <property type="match status" value="1"/>
</dbReference>
<keyword evidence="4" id="KW-1185">Reference proteome</keyword>
<feature type="transmembrane region" description="Helical" evidence="2">
    <location>
        <begin position="165"/>
        <end position="186"/>
    </location>
</feature>
<dbReference type="RefSeq" id="WP_344322916.1">
    <property type="nucleotide sequence ID" value="NZ_BAAAPY010000001.1"/>
</dbReference>
<comment type="caution">
    <text evidence="3">The sequence shown here is derived from an EMBL/GenBank/DDBJ whole genome shotgun (WGS) entry which is preliminary data.</text>
</comment>
<dbReference type="EMBL" id="BAAAPY010000001">
    <property type="protein sequence ID" value="GAA2068617.1"/>
    <property type="molecule type" value="Genomic_DNA"/>
</dbReference>
<dbReference type="Proteomes" id="UP001501480">
    <property type="component" value="Unassembled WGS sequence"/>
</dbReference>
<organism evidence="3 4">
    <name type="scientific">Aeromicrobium halocynthiae</name>
    <dbReference type="NCBI Taxonomy" id="560557"/>
    <lineage>
        <taxon>Bacteria</taxon>
        <taxon>Bacillati</taxon>
        <taxon>Actinomycetota</taxon>
        <taxon>Actinomycetes</taxon>
        <taxon>Propionibacteriales</taxon>
        <taxon>Nocardioidaceae</taxon>
        <taxon>Aeromicrobium</taxon>
    </lineage>
</organism>
<name>A0ABN2VQ55_9ACTN</name>
<evidence type="ECO:0000313" key="3">
    <source>
        <dbReference type="EMBL" id="GAA2068617.1"/>
    </source>
</evidence>
<evidence type="ECO:0000256" key="1">
    <source>
        <dbReference type="SAM" id="MobiDB-lite"/>
    </source>
</evidence>
<keyword evidence="2" id="KW-1133">Transmembrane helix</keyword>
<protein>
    <submittedName>
        <fullName evidence="3">DUF3159 domain-containing protein</fullName>
    </submittedName>
</protein>
<feature type="region of interest" description="Disordered" evidence="1">
    <location>
        <begin position="1"/>
        <end position="24"/>
    </location>
</feature>
<feature type="transmembrane region" description="Helical" evidence="2">
    <location>
        <begin position="131"/>
        <end position="153"/>
    </location>
</feature>
<evidence type="ECO:0000313" key="4">
    <source>
        <dbReference type="Proteomes" id="UP001501480"/>
    </source>
</evidence>
<reference evidence="3 4" key="1">
    <citation type="journal article" date="2019" name="Int. J. Syst. Evol. Microbiol.">
        <title>The Global Catalogue of Microorganisms (GCM) 10K type strain sequencing project: providing services to taxonomists for standard genome sequencing and annotation.</title>
        <authorList>
            <consortium name="The Broad Institute Genomics Platform"/>
            <consortium name="The Broad Institute Genome Sequencing Center for Infectious Disease"/>
            <person name="Wu L."/>
            <person name="Ma J."/>
        </authorList>
    </citation>
    <scope>NUCLEOTIDE SEQUENCE [LARGE SCALE GENOMIC DNA]</scope>
    <source>
        <strain evidence="3 4">JCM 15749</strain>
    </source>
</reference>
<accession>A0ABN2VQ55</accession>
<feature type="transmembrane region" description="Helical" evidence="2">
    <location>
        <begin position="68"/>
        <end position="88"/>
    </location>
</feature>
<proteinExistence type="predicted"/>
<keyword evidence="2" id="KW-0472">Membrane</keyword>